<dbReference type="GO" id="GO:0003723">
    <property type="term" value="F:RNA binding"/>
    <property type="evidence" value="ECO:0007669"/>
    <property type="project" value="UniProtKB-KW"/>
</dbReference>
<organism evidence="2 3">
    <name type="scientific">Bianquea renquensis</name>
    <dbReference type="NCBI Taxonomy" id="2763661"/>
    <lineage>
        <taxon>Bacteria</taxon>
        <taxon>Bacillati</taxon>
        <taxon>Bacillota</taxon>
        <taxon>Clostridia</taxon>
        <taxon>Eubacteriales</taxon>
        <taxon>Bianqueaceae</taxon>
        <taxon>Bianquea</taxon>
    </lineage>
</organism>
<sequence>MTICKIRGDYIQLNQFLKKENVASSGGEAKVMIQNQMVSVNGSIAFEIRKKLRPGDRVKVEGAGEYLLEAE</sequence>
<dbReference type="Gene3D" id="3.10.290.10">
    <property type="entry name" value="RNA-binding S4 domain"/>
    <property type="match status" value="1"/>
</dbReference>
<dbReference type="InterPro" id="IPR036986">
    <property type="entry name" value="S4_RNA-bd_sf"/>
</dbReference>
<evidence type="ECO:0000256" key="1">
    <source>
        <dbReference type="PROSITE-ProRule" id="PRU00182"/>
    </source>
</evidence>
<dbReference type="AlphaFoldDB" id="A0A926DS49"/>
<protein>
    <submittedName>
        <fullName evidence="2">RNA-binding S4 domain-containing protein</fullName>
    </submittedName>
</protein>
<proteinExistence type="predicted"/>
<dbReference type="PROSITE" id="PS50889">
    <property type="entry name" value="S4"/>
    <property type="match status" value="1"/>
</dbReference>
<comment type="caution">
    <text evidence="2">The sequence shown here is derived from an EMBL/GenBank/DDBJ whole genome shotgun (WGS) entry which is preliminary data.</text>
</comment>
<reference evidence="2" key="1">
    <citation type="submission" date="2020-08" db="EMBL/GenBank/DDBJ databases">
        <title>Genome public.</title>
        <authorList>
            <person name="Liu C."/>
            <person name="Sun Q."/>
        </authorList>
    </citation>
    <scope>NUCLEOTIDE SEQUENCE</scope>
    <source>
        <strain evidence="2">NSJ-32</strain>
    </source>
</reference>
<keyword evidence="3" id="KW-1185">Reference proteome</keyword>
<dbReference type="EMBL" id="JACRSQ010000018">
    <property type="protein sequence ID" value="MBC8544253.1"/>
    <property type="molecule type" value="Genomic_DNA"/>
</dbReference>
<keyword evidence="1" id="KW-0694">RNA-binding</keyword>
<evidence type="ECO:0000313" key="2">
    <source>
        <dbReference type="EMBL" id="MBC8544253.1"/>
    </source>
</evidence>
<name>A0A926DS49_9FIRM</name>
<dbReference type="Proteomes" id="UP000657006">
    <property type="component" value="Unassembled WGS sequence"/>
</dbReference>
<dbReference type="SUPFAM" id="SSF55174">
    <property type="entry name" value="Alpha-L RNA-binding motif"/>
    <property type="match status" value="1"/>
</dbReference>
<dbReference type="Pfam" id="PF13275">
    <property type="entry name" value="S4_2"/>
    <property type="match status" value="1"/>
</dbReference>
<accession>A0A926DS49</accession>
<dbReference type="RefSeq" id="WP_177714602.1">
    <property type="nucleotide sequence ID" value="NZ_JACRSQ010000018.1"/>
</dbReference>
<evidence type="ECO:0000313" key="3">
    <source>
        <dbReference type="Proteomes" id="UP000657006"/>
    </source>
</evidence>
<gene>
    <name evidence="2" type="ORF">H8730_11960</name>
</gene>
<dbReference type="CDD" id="cd00165">
    <property type="entry name" value="S4"/>
    <property type="match status" value="1"/>
</dbReference>